<feature type="region of interest" description="Disordered" evidence="2">
    <location>
        <begin position="1"/>
        <end position="27"/>
    </location>
</feature>
<dbReference type="Gene3D" id="3.30.420.40">
    <property type="match status" value="2"/>
</dbReference>
<sequence>MTSPTLERQSSPSRPRPVRSVPRPVVPPELRITDNPAAAVLRAATRGPIFRDNAAQTTGLSIATVNRQVSALLSSGLLRERADLTASGAVGRPRVPFEVETDRFATLGVHIGANLTRIVAADLSGRILGGLEIATPQAAQDAAITIIARSAKAFLDRLPRRRPLWVGVALAGRVDPVAGVVDHPRLDWQSAPVGPIFATVLDLPVSVAAHVEAMAAAELLLTTGTPDRSGAQDRPGSSLYIYGRETVGVAVTLHDRVYTPANGPGSIAHLPTGSDIDCSCGRRGCLEATVGEAAVLARAVRAGIVPKREAPRKPVIAELYKAAEQGSAPARDMLFERAEILGNTAALVRDMFNPDRVVLGGQAFTGYRPGLERVVQAFGRATTLAPADLRISRFGGRVQEHAAAVTSLSVCYADPLSALRRATRSR</sequence>
<gene>
    <name evidence="3" type="primary">nagC_2</name>
    <name evidence="3" type="ORF">B7C42_01761</name>
</gene>
<feature type="compositionally biased region" description="Low complexity" evidence="2">
    <location>
        <begin position="10"/>
        <end position="23"/>
    </location>
</feature>
<dbReference type="AlphaFoldDB" id="A0A231HCS8"/>
<accession>A0A231HCS8</accession>
<dbReference type="PANTHER" id="PTHR18964">
    <property type="entry name" value="ROK (REPRESSOR, ORF, KINASE) FAMILY"/>
    <property type="match status" value="1"/>
</dbReference>
<name>A0A231HCS8_9NOCA</name>
<dbReference type="InterPro" id="IPR043129">
    <property type="entry name" value="ATPase_NBD"/>
</dbReference>
<evidence type="ECO:0000313" key="4">
    <source>
        <dbReference type="Proteomes" id="UP000215506"/>
    </source>
</evidence>
<dbReference type="InterPro" id="IPR036388">
    <property type="entry name" value="WH-like_DNA-bd_sf"/>
</dbReference>
<proteinExistence type="inferred from homology"/>
<protein>
    <submittedName>
        <fullName evidence="3">N-acetylglucosamine repressor</fullName>
    </submittedName>
</protein>
<dbReference type="SUPFAM" id="SSF53067">
    <property type="entry name" value="Actin-like ATPase domain"/>
    <property type="match status" value="1"/>
</dbReference>
<dbReference type="InterPro" id="IPR000600">
    <property type="entry name" value="ROK"/>
</dbReference>
<dbReference type="SUPFAM" id="SSF46785">
    <property type="entry name" value="Winged helix' DNA-binding domain"/>
    <property type="match status" value="1"/>
</dbReference>
<dbReference type="EMBL" id="NGAF01000002">
    <property type="protein sequence ID" value="OXR46783.1"/>
    <property type="molecule type" value="Genomic_DNA"/>
</dbReference>
<evidence type="ECO:0000256" key="1">
    <source>
        <dbReference type="ARBA" id="ARBA00006479"/>
    </source>
</evidence>
<dbReference type="PANTHER" id="PTHR18964:SF149">
    <property type="entry name" value="BIFUNCTIONAL UDP-N-ACETYLGLUCOSAMINE 2-EPIMERASE_N-ACETYLMANNOSAMINE KINASE"/>
    <property type="match status" value="1"/>
</dbReference>
<comment type="similarity">
    <text evidence="1">Belongs to the ROK (NagC/XylR) family.</text>
</comment>
<dbReference type="Pfam" id="PF00480">
    <property type="entry name" value="ROK"/>
    <property type="match status" value="1"/>
</dbReference>
<dbReference type="InterPro" id="IPR036390">
    <property type="entry name" value="WH_DNA-bd_sf"/>
</dbReference>
<dbReference type="RefSeq" id="WP_094024870.1">
    <property type="nucleotide sequence ID" value="NZ_NGAF01000002.1"/>
</dbReference>
<comment type="caution">
    <text evidence="3">The sequence shown here is derived from an EMBL/GenBank/DDBJ whole genome shotgun (WGS) entry which is preliminary data.</text>
</comment>
<organism evidence="3 4">
    <name type="scientific">Nocardia cerradoensis</name>
    <dbReference type="NCBI Taxonomy" id="85688"/>
    <lineage>
        <taxon>Bacteria</taxon>
        <taxon>Bacillati</taxon>
        <taxon>Actinomycetota</taxon>
        <taxon>Actinomycetes</taxon>
        <taxon>Mycobacteriales</taxon>
        <taxon>Nocardiaceae</taxon>
        <taxon>Nocardia</taxon>
    </lineage>
</organism>
<reference evidence="3 4" key="1">
    <citation type="submission" date="2017-07" db="EMBL/GenBank/DDBJ databases">
        <title>First draft Genome Sequence of Nocardia cerradoensis isolated from human infection.</title>
        <authorList>
            <person name="Carrasco G."/>
        </authorList>
    </citation>
    <scope>NUCLEOTIDE SEQUENCE [LARGE SCALE GENOMIC DNA]</scope>
    <source>
        <strain evidence="3 4">CNM20130759</strain>
    </source>
</reference>
<keyword evidence="4" id="KW-1185">Reference proteome</keyword>
<dbReference type="Proteomes" id="UP000215506">
    <property type="component" value="Unassembled WGS sequence"/>
</dbReference>
<evidence type="ECO:0000256" key="2">
    <source>
        <dbReference type="SAM" id="MobiDB-lite"/>
    </source>
</evidence>
<evidence type="ECO:0000313" key="3">
    <source>
        <dbReference type="EMBL" id="OXR46783.1"/>
    </source>
</evidence>
<dbReference type="Gene3D" id="1.10.10.10">
    <property type="entry name" value="Winged helix-like DNA-binding domain superfamily/Winged helix DNA-binding domain"/>
    <property type="match status" value="1"/>
</dbReference>